<comment type="caution">
    <text evidence="3">The sequence shown here is derived from an EMBL/GenBank/DDBJ whole genome shotgun (WGS) entry which is preliminary data.</text>
</comment>
<dbReference type="Proteomes" id="UP000613740">
    <property type="component" value="Unassembled WGS sequence"/>
</dbReference>
<evidence type="ECO:0000313" key="4">
    <source>
        <dbReference type="Proteomes" id="UP000613740"/>
    </source>
</evidence>
<keyword evidence="2" id="KW-1133">Transmembrane helix</keyword>
<feature type="region of interest" description="Disordered" evidence="1">
    <location>
        <begin position="273"/>
        <end position="296"/>
    </location>
</feature>
<feature type="transmembrane region" description="Helical" evidence="2">
    <location>
        <begin position="1180"/>
        <end position="1201"/>
    </location>
</feature>
<gene>
    <name evidence="3" type="ORF">HYH02_009150</name>
</gene>
<sequence length="1248" mass="127226">MLFLARHAIRLNLTLLWLRGHQAWSAWSQAFWLLRFLSALLLPHVLHVSLTAPMFTYLTRAAPLVAFLAAGPDSPLGRVNGYFLFGFGVVGDAFLSLTQPVLHMWPELAFNAFTLASMALLSRWHGASFPDLPARVDQQLLLRLALIACVHWYSLHRMRRSGRSRARAAAVAGVRGSSSGGGSGGSAAADAAAGSMGSARDASEAAAAAHNSDGVVAAAGGSAGEVCGKDRSGINAGGSDGGAELGELGVATEEDRALDAAMAALTGGPHHYACNPDGAGDTRLPRHGAAQPSPSATAASVTVTAARIHRYIAAVQLNAEGAAAAAADGDALSAAAVAIRAAQQCVAEADADPLPALPLVPPPYRSAMRRRTTRIKIPGCDPTQIGPGFTQRLQTLAAARGALLSGVYIREGCIELVLDEELWPARITDAAARAATAAAAATRPGDTHFGPDAGHLDSDHLLGDEVTRGAQLEAAAAMLVAPAAVPGSAWGSASRVHALSAGVQALLGEMEAELAAWERAWGVAEVISEEAEGGLEDAAGAEAASGSAGEGAQLQDLSRRGDSAPVGLGGDDRSWWNLASLVEALQLNSHGAEAEGGGGGGDGNIRGGRVSVDITAVTQQVAQMGRAAAAARGSDSAFDLHEPLVVELQPRALLLPAAAAGAAATAGGGSAAAGAGAAVEAWEDGAKPLARLRAVVSGRAPFQIAADVMNAGGAVSAANADGEGLAVEVLLRCCGEYLRTRVVTIPAPTLEEAGDAPPVTVYEIELLQRPQCPVDGGCVMLVELRHKEHLGHIIPVVLLSGDGPDANGGAAASGAAIVSELQALTARVYDMRAAGSRNCMSVGELDDLLLDVGTCLGAAPTAGVSTAAAAAATTTTDTTTEADAVPRRRLQLELAAGLLRYVDTSAMLPATARRLRAYLASAIDDLRRSRPPTAAAAAAAAPLSSSVQDAVRAGDVAAGAGNLGEGASASAAPPAGAAAAGAAMSAGPATAAALQRPQFFDAVKEALGLRSRGPGPEAADEEAAYHAYAQPLIFAQGHVIQAVEALSLLALLFRARHDLLSRGNLTTLSGCCTGTATSLAWLLLPRPAWVRLVNALKIPCYVMYMLSKLMIGCLSFPTPPGLIPYQLGPAMLVMEGVLLPGSNLLPLPTALLITLVKWPLAIAMMLGSHATDSLLTAALVTFRVVLLALATTALCHAYLRYSFRVECWRRRQAAVAVGGANGAAGLDMLLGSRGSGADAAVWSKEKVE</sequence>
<evidence type="ECO:0000256" key="1">
    <source>
        <dbReference type="SAM" id="MobiDB-lite"/>
    </source>
</evidence>
<feature type="region of interest" description="Disordered" evidence="1">
    <location>
        <begin position="537"/>
        <end position="566"/>
    </location>
</feature>
<dbReference type="AlphaFoldDB" id="A0A835WBA0"/>
<protein>
    <submittedName>
        <fullName evidence="3">Uncharacterized protein</fullName>
    </submittedName>
</protein>
<keyword evidence="2" id="KW-0812">Transmembrane</keyword>
<keyword evidence="2" id="KW-0472">Membrane</keyword>
<evidence type="ECO:0000256" key="2">
    <source>
        <dbReference type="SAM" id="Phobius"/>
    </source>
</evidence>
<dbReference type="OrthoDB" id="545322at2759"/>
<feature type="transmembrane region" description="Helical" evidence="2">
    <location>
        <begin position="1096"/>
        <end position="1116"/>
    </location>
</feature>
<feature type="compositionally biased region" description="Low complexity" evidence="1">
    <location>
        <begin position="537"/>
        <end position="552"/>
    </location>
</feature>
<reference evidence="3" key="1">
    <citation type="journal article" date="2020" name="bioRxiv">
        <title>Comparative genomics of Chlamydomonas.</title>
        <authorList>
            <person name="Craig R.J."/>
            <person name="Hasan A.R."/>
            <person name="Ness R.W."/>
            <person name="Keightley P.D."/>
        </authorList>
    </citation>
    <scope>NUCLEOTIDE SEQUENCE</scope>
    <source>
        <strain evidence="3">CCAP 11/173</strain>
    </source>
</reference>
<keyword evidence="4" id="KW-1185">Reference proteome</keyword>
<proteinExistence type="predicted"/>
<accession>A0A835WBA0</accession>
<feature type="transmembrane region" description="Helical" evidence="2">
    <location>
        <begin position="1137"/>
        <end position="1160"/>
    </location>
</feature>
<organism evidence="3 4">
    <name type="scientific">Chlamydomonas schloesseri</name>
    <dbReference type="NCBI Taxonomy" id="2026947"/>
    <lineage>
        <taxon>Eukaryota</taxon>
        <taxon>Viridiplantae</taxon>
        <taxon>Chlorophyta</taxon>
        <taxon>core chlorophytes</taxon>
        <taxon>Chlorophyceae</taxon>
        <taxon>CS clade</taxon>
        <taxon>Chlamydomonadales</taxon>
        <taxon>Chlamydomonadaceae</taxon>
        <taxon>Chlamydomonas</taxon>
    </lineage>
</organism>
<name>A0A835WBA0_9CHLO</name>
<dbReference type="EMBL" id="JAEHOD010000029">
    <property type="protein sequence ID" value="KAG2444212.1"/>
    <property type="molecule type" value="Genomic_DNA"/>
</dbReference>
<evidence type="ECO:0000313" key="3">
    <source>
        <dbReference type="EMBL" id="KAG2444212.1"/>
    </source>
</evidence>